<dbReference type="PANTHER" id="PTHR48258">
    <property type="entry name" value="DUF4218 DOMAIN-CONTAINING PROTEIN-RELATED"/>
    <property type="match status" value="1"/>
</dbReference>
<proteinExistence type="predicted"/>
<keyword evidence="3" id="KW-1185">Reference proteome</keyword>
<sequence length="617" mass="72066">MGHPMDRKVWRAFDKNHTDFACEIRNVRLGLSSYSFNSFGNMNQSYSMWSVVLATYNLPPWLCMKEENLMLTLLIPGPQSPGKDMNVFLRPLVDKLKELWTSGIDMRDVSSNNCIFRMRATLLWTVSDFSARSSLSGWSGQGYDACPTCNEETSSMRVIERRGPPPQLTSADILQQLSRVKIRTLGKHLSYGGVKRKRDKDELNWRKKSIFYELPYWSTNELKHNLDVMHVEKNVCDGLLGTLLGDPHKSKDTDKARRDLMKLQIRYELHLYEDKERLKKPAPEYTFIDADRQKFCNFIRKVKFPDGFASNLRKNVAPNERRIIGLKSHDCHILMQRLFPVGCRAFLNKTISSTIIELCTFFKNLCARSIKVSDMFNAQQQLILILCKLERIFPPDFFDIMIHLVMHLPKEEILGGPVYMRWMYPFERYLKKLKDYVRNQSKPAGSIAEGYVVEEALTFCSRYFDDVETRFNRPERNVDVCVPKTQLSIFESQCHPIGKRSLVVLKSDVRAQAEFYILNNCLEIETYLNEHKDQLRTRGVTNVNQLHRTDFPAWFHTKRVDNDAIRLDRPAKRASSSNVSGDEYNFINDEGGIMTMRTIMEVRLRRLTRRRLRQCRI</sequence>
<feature type="domain" description="DUF4218" evidence="1">
    <location>
        <begin position="365"/>
        <end position="477"/>
    </location>
</feature>
<reference evidence="3" key="1">
    <citation type="submission" date="2024-07" db="EMBL/GenBank/DDBJ databases">
        <title>Two chromosome-level genome assemblies of Korean endemic species Abeliophyllum distichum and Forsythia ovata (Oleaceae).</title>
        <authorList>
            <person name="Jang H."/>
        </authorList>
    </citation>
    <scope>NUCLEOTIDE SEQUENCE [LARGE SCALE GENOMIC DNA]</scope>
</reference>
<protein>
    <recommendedName>
        <fullName evidence="1">DUF4218 domain-containing protein</fullName>
    </recommendedName>
</protein>
<organism evidence="2 3">
    <name type="scientific">Abeliophyllum distichum</name>
    <dbReference type="NCBI Taxonomy" id="126358"/>
    <lineage>
        <taxon>Eukaryota</taxon>
        <taxon>Viridiplantae</taxon>
        <taxon>Streptophyta</taxon>
        <taxon>Embryophyta</taxon>
        <taxon>Tracheophyta</taxon>
        <taxon>Spermatophyta</taxon>
        <taxon>Magnoliopsida</taxon>
        <taxon>eudicotyledons</taxon>
        <taxon>Gunneridae</taxon>
        <taxon>Pentapetalae</taxon>
        <taxon>asterids</taxon>
        <taxon>lamiids</taxon>
        <taxon>Lamiales</taxon>
        <taxon>Oleaceae</taxon>
        <taxon>Forsythieae</taxon>
        <taxon>Abeliophyllum</taxon>
    </lineage>
</organism>
<evidence type="ECO:0000313" key="2">
    <source>
        <dbReference type="EMBL" id="KAL2542312.1"/>
    </source>
</evidence>
<dbReference type="Pfam" id="PF02992">
    <property type="entry name" value="Transposase_21"/>
    <property type="match status" value="1"/>
</dbReference>
<comment type="caution">
    <text evidence="2">The sequence shown here is derived from an EMBL/GenBank/DDBJ whole genome shotgun (WGS) entry which is preliminary data.</text>
</comment>
<gene>
    <name evidence="2" type="ORF">Adt_03290</name>
</gene>
<evidence type="ECO:0000313" key="3">
    <source>
        <dbReference type="Proteomes" id="UP001604336"/>
    </source>
</evidence>
<dbReference type="Pfam" id="PF13960">
    <property type="entry name" value="DUF4218"/>
    <property type="match status" value="1"/>
</dbReference>
<dbReference type="InterPro" id="IPR004242">
    <property type="entry name" value="Transposase_21"/>
</dbReference>
<dbReference type="EMBL" id="JBFOLK010000001">
    <property type="protein sequence ID" value="KAL2542312.1"/>
    <property type="molecule type" value="Genomic_DNA"/>
</dbReference>
<dbReference type="InterPro" id="IPR025452">
    <property type="entry name" value="DUF4218"/>
</dbReference>
<dbReference type="AlphaFoldDB" id="A0ABD1VYB7"/>
<evidence type="ECO:0000259" key="1">
    <source>
        <dbReference type="Pfam" id="PF13960"/>
    </source>
</evidence>
<dbReference type="Proteomes" id="UP001604336">
    <property type="component" value="Unassembled WGS sequence"/>
</dbReference>
<name>A0ABD1VYB7_9LAMI</name>
<accession>A0ABD1VYB7</accession>